<sequence>MKMKLLKLTITSLVLLVSISGCKKEFDKDVVNRNLPITGISPSLLLPNIEADMFVSPFGDEEKAGQFTAINYTYYGSNQYWTGSAGFNYTTLNNVVAMETEAGKLSATLSKPYLALAKFFRAYYFINMSLKVGDVPMTDALQGLKNPTPAYDSQKQIFINSLALLESANTDLGQMNSVNALTSGTYSIPAIYDTYFAGDLTKWQKVVNAFRLRMLIALSKKTSETDLNIAGQFAAILSNPTKYPLMTSMSDNLQHVYDGVFSIYPNSPRNYGNDATRDNMAATYLNTLASLKDLRALEVAEPARGLGFADTSYSSFVGGASGQALSAMAQLVQQQKISLIGRHRYYETLTGENTFIISYPEMCFNIAEGINRGWATGDAEGWYKNGINADLGFYGVKDGANSITFQKSYFGILYDDITYTVHFSYNGYYNQPTVKYAGNNTAGLNQILTQKYLAFARNSGLEAYYQWRRTGVPAFDIGPGNTVNGKIPLRYQYPINERSANSKNYNAAVTSQYGGSDDIYQAMWLIK</sequence>
<evidence type="ECO:0000256" key="1">
    <source>
        <dbReference type="SAM" id="SignalP"/>
    </source>
</evidence>
<evidence type="ECO:0008006" key="4">
    <source>
        <dbReference type="Google" id="ProtNLM"/>
    </source>
</evidence>
<dbReference type="AlphaFoldDB" id="A0A223NT79"/>
<dbReference type="Pfam" id="PF12771">
    <property type="entry name" value="SusD-like_2"/>
    <property type="match status" value="1"/>
</dbReference>
<dbReference type="Gene3D" id="1.25.40.390">
    <property type="match status" value="1"/>
</dbReference>
<dbReference type="KEGG" id="muc:MuYL_1126"/>
<feature type="chain" id="PRO_5013347597" description="Starch-binding associating with outer membrane" evidence="1">
    <location>
        <begin position="24"/>
        <end position="527"/>
    </location>
</feature>
<dbReference type="Proteomes" id="UP000215002">
    <property type="component" value="Chromosome"/>
</dbReference>
<reference evidence="2 3" key="1">
    <citation type="submission" date="2017-08" db="EMBL/GenBank/DDBJ databases">
        <title>Complete genome sequence of Mucilaginibacter sp. strain BJC16-A31.</title>
        <authorList>
            <consortium name="Henan University of Science and Technology"/>
            <person name="You X."/>
        </authorList>
    </citation>
    <scope>NUCLEOTIDE SEQUENCE [LARGE SCALE GENOMIC DNA]</scope>
    <source>
        <strain evidence="2 3">BJC16-A31</strain>
    </source>
</reference>
<protein>
    <recommendedName>
        <fullName evidence="4">Starch-binding associating with outer membrane</fullName>
    </recommendedName>
</protein>
<dbReference type="EMBL" id="CP022743">
    <property type="protein sequence ID" value="ASU33026.1"/>
    <property type="molecule type" value="Genomic_DNA"/>
</dbReference>
<dbReference type="PROSITE" id="PS51257">
    <property type="entry name" value="PROKAR_LIPOPROTEIN"/>
    <property type="match status" value="1"/>
</dbReference>
<dbReference type="InterPro" id="IPR041662">
    <property type="entry name" value="SusD-like_2"/>
</dbReference>
<evidence type="ECO:0000313" key="2">
    <source>
        <dbReference type="EMBL" id="ASU33026.1"/>
    </source>
</evidence>
<dbReference type="InterPro" id="IPR011990">
    <property type="entry name" value="TPR-like_helical_dom_sf"/>
</dbReference>
<feature type="signal peptide" evidence="1">
    <location>
        <begin position="1"/>
        <end position="23"/>
    </location>
</feature>
<keyword evidence="1" id="KW-0732">Signal</keyword>
<dbReference type="SUPFAM" id="SSF48452">
    <property type="entry name" value="TPR-like"/>
    <property type="match status" value="1"/>
</dbReference>
<name>A0A223NT79_9SPHI</name>
<accession>A0A223NT79</accession>
<proteinExistence type="predicted"/>
<keyword evidence="3" id="KW-1185">Reference proteome</keyword>
<organism evidence="2 3">
    <name type="scientific">Mucilaginibacter xinganensis</name>
    <dbReference type="NCBI Taxonomy" id="1234841"/>
    <lineage>
        <taxon>Bacteria</taxon>
        <taxon>Pseudomonadati</taxon>
        <taxon>Bacteroidota</taxon>
        <taxon>Sphingobacteriia</taxon>
        <taxon>Sphingobacteriales</taxon>
        <taxon>Sphingobacteriaceae</taxon>
        <taxon>Mucilaginibacter</taxon>
    </lineage>
</organism>
<gene>
    <name evidence="2" type="ORF">MuYL_1126</name>
</gene>
<evidence type="ECO:0000313" key="3">
    <source>
        <dbReference type="Proteomes" id="UP000215002"/>
    </source>
</evidence>